<organism evidence="2 3">
    <name type="scientific">Trametes pubescens</name>
    <name type="common">White-rot fungus</name>
    <dbReference type="NCBI Taxonomy" id="154538"/>
    <lineage>
        <taxon>Eukaryota</taxon>
        <taxon>Fungi</taxon>
        <taxon>Dikarya</taxon>
        <taxon>Basidiomycota</taxon>
        <taxon>Agaricomycotina</taxon>
        <taxon>Agaricomycetes</taxon>
        <taxon>Polyporales</taxon>
        <taxon>Polyporaceae</taxon>
        <taxon>Trametes</taxon>
    </lineage>
</organism>
<sequence>MEERDASLREHVVDESKPALTTSFEKRCMENAPGAHCEHVGALGRIGTRANRNRKASPAVRSNLAVAPPRPKSERGGEGL</sequence>
<evidence type="ECO:0000256" key="1">
    <source>
        <dbReference type="SAM" id="MobiDB-lite"/>
    </source>
</evidence>
<accession>A0A1M2W4K4</accession>
<name>A0A1M2W4K4_TRAPU</name>
<protein>
    <submittedName>
        <fullName evidence="2">Uncharacterized protein</fullName>
    </submittedName>
</protein>
<gene>
    <name evidence="2" type="ORF">TRAPUB_8643</name>
</gene>
<dbReference type="AlphaFoldDB" id="A0A1M2W4K4"/>
<feature type="region of interest" description="Disordered" evidence="1">
    <location>
        <begin position="48"/>
        <end position="80"/>
    </location>
</feature>
<proteinExistence type="predicted"/>
<dbReference type="EMBL" id="MNAD01000235">
    <property type="protein sequence ID" value="OJT14789.1"/>
    <property type="molecule type" value="Genomic_DNA"/>
</dbReference>
<keyword evidence="3" id="KW-1185">Reference proteome</keyword>
<evidence type="ECO:0000313" key="3">
    <source>
        <dbReference type="Proteomes" id="UP000184267"/>
    </source>
</evidence>
<dbReference type="Proteomes" id="UP000184267">
    <property type="component" value="Unassembled WGS sequence"/>
</dbReference>
<reference evidence="2 3" key="1">
    <citation type="submission" date="2016-10" db="EMBL/GenBank/DDBJ databases">
        <title>Genome sequence of the basidiomycete white-rot fungus Trametes pubescens.</title>
        <authorList>
            <person name="Makela M.R."/>
            <person name="Granchi Z."/>
            <person name="Peng M."/>
            <person name="De Vries R.P."/>
            <person name="Grigoriev I."/>
            <person name="Riley R."/>
            <person name="Hilden K."/>
        </authorList>
    </citation>
    <scope>NUCLEOTIDE SEQUENCE [LARGE SCALE GENOMIC DNA]</scope>
    <source>
        <strain evidence="2 3">FBCC735</strain>
    </source>
</reference>
<comment type="caution">
    <text evidence="2">The sequence shown here is derived from an EMBL/GenBank/DDBJ whole genome shotgun (WGS) entry which is preliminary data.</text>
</comment>
<evidence type="ECO:0000313" key="2">
    <source>
        <dbReference type="EMBL" id="OJT14789.1"/>
    </source>
</evidence>
<feature type="compositionally biased region" description="Basic and acidic residues" evidence="1">
    <location>
        <begin position="71"/>
        <end position="80"/>
    </location>
</feature>